<gene>
    <name evidence="1" type="ORF">CAOG_009769</name>
</gene>
<proteinExistence type="predicted"/>
<reference evidence="2" key="1">
    <citation type="submission" date="2011-02" db="EMBL/GenBank/DDBJ databases">
        <title>The Genome Sequence of Capsaspora owczarzaki ATCC 30864.</title>
        <authorList>
            <person name="Russ C."/>
            <person name="Cuomo C."/>
            <person name="Burger G."/>
            <person name="Gray M.W."/>
            <person name="Holland P.W.H."/>
            <person name="King N."/>
            <person name="Lang F.B.F."/>
            <person name="Roger A.J."/>
            <person name="Ruiz-Trillo I."/>
            <person name="Young S.K."/>
            <person name="Zeng Q."/>
            <person name="Gargeya S."/>
            <person name="Alvarado L."/>
            <person name="Berlin A."/>
            <person name="Chapman S.B."/>
            <person name="Chen Z."/>
            <person name="Freedman E."/>
            <person name="Gellesch M."/>
            <person name="Goldberg J."/>
            <person name="Griggs A."/>
            <person name="Gujja S."/>
            <person name="Heilman E."/>
            <person name="Heiman D."/>
            <person name="Howarth C."/>
            <person name="Mehta T."/>
            <person name="Neiman D."/>
            <person name="Pearson M."/>
            <person name="Roberts A."/>
            <person name="Saif S."/>
            <person name="Shea T."/>
            <person name="Shenoy N."/>
            <person name="Sisk P."/>
            <person name="Stolte C."/>
            <person name="Sykes S."/>
            <person name="White J."/>
            <person name="Yandava C."/>
            <person name="Haas B."/>
            <person name="Nusbaum C."/>
            <person name="Birren B."/>
        </authorList>
    </citation>
    <scope>NUCLEOTIDE SEQUENCE</scope>
    <source>
        <strain evidence="2">ATCC 30864</strain>
    </source>
</reference>
<accession>A0A0D2WR87</accession>
<dbReference type="Proteomes" id="UP000008743">
    <property type="component" value="Unassembled WGS sequence"/>
</dbReference>
<dbReference type="InParanoid" id="A0A0D2WR87"/>
<dbReference type="EMBL" id="KE346365">
    <property type="protein sequence ID" value="KJE93658.1"/>
    <property type="molecule type" value="Genomic_DNA"/>
</dbReference>
<evidence type="ECO:0000313" key="2">
    <source>
        <dbReference type="Proteomes" id="UP000008743"/>
    </source>
</evidence>
<sequence>MKVCPNALSASIHERIGAPAPSRAFLGGLEQGVTEGMRARHAAACVGLILGSAGGPPVPQCWL</sequence>
<evidence type="ECO:0000313" key="1">
    <source>
        <dbReference type="EMBL" id="KJE93658.1"/>
    </source>
</evidence>
<dbReference type="AlphaFoldDB" id="A0A0D2WR87"/>
<organism evidence="1 2">
    <name type="scientific">Capsaspora owczarzaki (strain ATCC 30864)</name>
    <dbReference type="NCBI Taxonomy" id="595528"/>
    <lineage>
        <taxon>Eukaryota</taxon>
        <taxon>Filasterea</taxon>
        <taxon>Capsaspora</taxon>
    </lineage>
</organism>
<keyword evidence="2" id="KW-1185">Reference proteome</keyword>
<name>A0A0D2WR87_CAPO3</name>
<protein>
    <submittedName>
        <fullName evidence="1">Uncharacterized protein</fullName>
    </submittedName>
</protein>